<proteinExistence type="inferred from homology"/>
<feature type="binding site" evidence="18">
    <location>
        <position position="226"/>
    </location>
    <ligand>
        <name>Mg(2+)</name>
        <dbReference type="ChEBI" id="CHEBI:18420"/>
    </ligand>
</feature>
<feature type="region of interest" description="N-acetyltransferase" evidence="18">
    <location>
        <begin position="250"/>
        <end position="454"/>
    </location>
</feature>
<evidence type="ECO:0000256" key="8">
    <source>
        <dbReference type="ARBA" id="ARBA00022737"/>
    </source>
</evidence>
<feature type="region of interest" description="Pyrophosphorylase" evidence="18">
    <location>
        <begin position="1"/>
        <end position="228"/>
    </location>
</feature>
<dbReference type="PANTHER" id="PTHR43584">
    <property type="entry name" value="NUCLEOTIDYL TRANSFERASE"/>
    <property type="match status" value="1"/>
</dbReference>
<dbReference type="AlphaFoldDB" id="A0A2S0P9T3"/>
<evidence type="ECO:0000256" key="13">
    <source>
        <dbReference type="ARBA" id="ARBA00023315"/>
    </source>
</evidence>
<dbReference type="InterPro" id="IPR005882">
    <property type="entry name" value="Bifunctional_GlmU"/>
</dbReference>
<evidence type="ECO:0000256" key="15">
    <source>
        <dbReference type="ARBA" id="ARBA00048247"/>
    </source>
</evidence>
<evidence type="ECO:0000256" key="11">
    <source>
        <dbReference type="ARBA" id="ARBA00022984"/>
    </source>
</evidence>
<dbReference type="EMBL" id="CP028519">
    <property type="protein sequence ID" value="AVY94037.1"/>
    <property type="molecule type" value="Genomic_DNA"/>
</dbReference>
<dbReference type="InterPro" id="IPR029044">
    <property type="entry name" value="Nucleotide-diphossugar_trans"/>
</dbReference>
<dbReference type="KEGG" id="maer:DAI18_08250"/>
<keyword evidence="7 18" id="KW-0479">Metal-binding</keyword>
<dbReference type="GO" id="GO:0008360">
    <property type="term" value="P:regulation of cell shape"/>
    <property type="evidence" value="ECO:0007669"/>
    <property type="project" value="UniProtKB-KW"/>
</dbReference>
<dbReference type="Gene3D" id="2.160.10.10">
    <property type="entry name" value="Hexapeptide repeat proteins"/>
    <property type="match status" value="1"/>
</dbReference>
<comment type="catalytic activity">
    <reaction evidence="16 18">
        <text>N-acetyl-alpha-D-glucosamine 1-phosphate + UTP + H(+) = UDP-N-acetyl-alpha-D-glucosamine + diphosphate</text>
        <dbReference type="Rhea" id="RHEA:13509"/>
        <dbReference type="ChEBI" id="CHEBI:15378"/>
        <dbReference type="ChEBI" id="CHEBI:33019"/>
        <dbReference type="ChEBI" id="CHEBI:46398"/>
        <dbReference type="ChEBI" id="CHEBI:57705"/>
        <dbReference type="ChEBI" id="CHEBI:57776"/>
        <dbReference type="EC" id="2.7.7.23"/>
    </reaction>
</comment>
<dbReference type="Pfam" id="PF12804">
    <property type="entry name" value="NTP_transf_3"/>
    <property type="match status" value="1"/>
</dbReference>
<feature type="binding site" evidence="18">
    <location>
        <begin position="385"/>
        <end position="386"/>
    </location>
    <ligand>
        <name>acetyl-CoA</name>
        <dbReference type="ChEBI" id="CHEBI:57288"/>
    </ligand>
</feature>
<comment type="catalytic activity">
    <reaction evidence="15 18">
        <text>alpha-D-glucosamine 1-phosphate + acetyl-CoA = N-acetyl-alpha-D-glucosamine 1-phosphate + CoA + H(+)</text>
        <dbReference type="Rhea" id="RHEA:13725"/>
        <dbReference type="ChEBI" id="CHEBI:15378"/>
        <dbReference type="ChEBI" id="CHEBI:57287"/>
        <dbReference type="ChEBI" id="CHEBI:57288"/>
        <dbReference type="ChEBI" id="CHEBI:57776"/>
        <dbReference type="ChEBI" id="CHEBI:58516"/>
        <dbReference type="EC" id="2.3.1.157"/>
    </reaction>
</comment>
<feature type="binding site" evidence="18">
    <location>
        <position position="332"/>
    </location>
    <ligand>
        <name>UDP-N-acetyl-alpha-D-glucosamine</name>
        <dbReference type="ChEBI" id="CHEBI:57705"/>
    </ligand>
</feature>
<dbReference type="InterPro" id="IPR025877">
    <property type="entry name" value="MobA-like_NTP_Trfase"/>
</dbReference>
<dbReference type="GO" id="GO:0000287">
    <property type="term" value="F:magnesium ion binding"/>
    <property type="evidence" value="ECO:0007669"/>
    <property type="project" value="UniProtKB-UniRule"/>
</dbReference>
<comment type="pathway">
    <text evidence="18">Nucleotide-sugar biosynthesis; UDP-N-acetyl-alpha-D-glucosamine biosynthesis; N-acetyl-alpha-D-glucosamine 1-phosphate from alpha-D-glucosamine 6-phosphate (route II): step 2/2.</text>
</comment>
<dbReference type="InterPro" id="IPR050065">
    <property type="entry name" value="GlmU-like"/>
</dbReference>
<keyword evidence="11 18" id="KW-0573">Peptidoglycan synthesis</keyword>
<evidence type="ECO:0000256" key="4">
    <source>
        <dbReference type="ARBA" id="ARBA00022490"/>
    </source>
</evidence>
<evidence type="ECO:0000256" key="7">
    <source>
        <dbReference type="ARBA" id="ARBA00022723"/>
    </source>
</evidence>
<keyword evidence="9 18" id="KW-0460">Magnesium</keyword>
<gene>
    <name evidence="18 20" type="primary">glmU</name>
    <name evidence="20" type="ORF">DAI18_08250</name>
</gene>
<dbReference type="GO" id="GO:0009245">
    <property type="term" value="P:lipid A biosynthetic process"/>
    <property type="evidence" value="ECO:0007669"/>
    <property type="project" value="UniProtKB-UniRule"/>
</dbReference>
<accession>A0A2S0P9T3</accession>
<comment type="subunit">
    <text evidence="18">Homotrimer.</text>
</comment>
<feature type="binding site" evidence="18">
    <location>
        <position position="226"/>
    </location>
    <ligand>
        <name>UDP-N-acetyl-alpha-D-glucosamine</name>
        <dbReference type="ChEBI" id="CHEBI:57705"/>
    </ligand>
</feature>
<comment type="pathway">
    <text evidence="18">Nucleotide-sugar biosynthesis; UDP-N-acetyl-alpha-D-glucosamine biosynthesis; UDP-N-acetyl-alpha-D-glucosamine from N-acetyl-alpha-D-glucosamine 1-phosphate: step 1/1.</text>
</comment>
<keyword evidence="13 18" id="KW-0012">Acyltransferase</keyword>
<evidence type="ECO:0000256" key="6">
    <source>
        <dbReference type="ARBA" id="ARBA00022695"/>
    </source>
</evidence>
<evidence type="ECO:0000256" key="16">
    <source>
        <dbReference type="ARBA" id="ARBA00048493"/>
    </source>
</evidence>
<keyword evidence="5 18" id="KW-0808">Transferase</keyword>
<feature type="binding site" evidence="18">
    <location>
        <begin position="9"/>
        <end position="12"/>
    </location>
    <ligand>
        <name>UDP-N-acetyl-alpha-D-glucosamine</name>
        <dbReference type="ChEBI" id="CHEBI:57705"/>
    </ligand>
</feature>
<feature type="binding site" evidence="18">
    <location>
        <position position="365"/>
    </location>
    <ligand>
        <name>UDP-N-acetyl-alpha-D-glucosamine</name>
        <dbReference type="ChEBI" id="CHEBI:57705"/>
    </ligand>
</feature>
<reference evidence="20 21" key="1">
    <citation type="submission" date="2018-04" db="EMBL/GenBank/DDBJ databases">
        <title>Denitrifier Microvirgula.</title>
        <authorList>
            <person name="Anderson E."/>
            <person name="Jang J."/>
            <person name="Ishii S."/>
        </authorList>
    </citation>
    <scope>NUCLEOTIDE SEQUENCE [LARGE SCALE GENOMIC DNA]</scope>
    <source>
        <strain evidence="20 21">BE2.4</strain>
    </source>
</reference>
<comment type="pathway">
    <text evidence="18">Bacterial outer membrane biogenesis; LPS lipid A biosynthesis.</text>
</comment>
<feature type="binding site" evidence="18">
    <location>
        <position position="153"/>
    </location>
    <ligand>
        <name>UDP-N-acetyl-alpha-D-glucosamine</name>
        <dbReference type="ChEBI" id="CHEBI:57705"/>
    </ligand>
</feature>
<feature type="binding site" evidence="18">
    <location>
        <begin position="102"/>
        <end position="104"/>
    </location>
    <ligand>
        <name>UDP-N-acetyl-alpha-D-glucosamine</name>
        <dbReference type="ChEBI" id="CHEBI:57705"/>
    </ligand>
</feature>
<comment type="subcellular location">
    <subcellularLocation>
        <location evidence="1 18">Cytoplasm</location>
    </subcellularLocation>
</comment>
<dbReference type="NCBIfam" id="TIGR01173">
    <property type="entry name" value="glmU"/>
    <property type="match status" value="1"/>
</dbReference>
<comment type="cofactor">
    <cofactor evidence="18">
        <name>Mg(2+)</name>
        <dbReference type="ChEBI" id="CHEBI:18420"/>
    </cofactor>
    <text evidence="18">Binds 1 Mg(2+) ion per subunit.</text>
</comment>
<feature type="binding site" evidence="18">
    <location>
        <position position="439"/>
    </location>
    <ligand>
        <name>acetyl-CoA</name>
        <dbReference type="ChEBI" id="CHEBI:57288"/>
    </ligand>
</feature>
<dbReference type="OrthoDB" id="9775031at2"/>
<dbReference type="HAMAP" id="MF_01631">
    <property type="entry name" value="GlmU"/>
    <property type="match status" value="1"/>
</dbReference>
<feature type="active site" description="Proton acceptor" evidence="18">
    <location>
        <position position="362"/>
    </location>
</feature>
<feature type="binding site" evidence="18">
    <location>
        <position position="104"/>
    </location>
    <ligand>
        <name>Mg(2+)</name>
        <dbReference type="ChEBI" id="CHEBI:18420"/>
    </ligand>
</feature>
<keyword evidence="8 18" id="KW-0677">Repeat</keyword>
<evidence type="ECO:0000256" key="1">
    <source>
        <dbReference type="ARBA" id="ARBA00004496"/>
    </source>
</evidence>
<dbReference type="InterPro" id="IPR011004">
    <property type="entry name" value="Trimer_LpxA-like_sf"/>
</dbReference>
<dbReference type="UniPathway" id="UPA00973"/>
<keyword evidence="6 18" id="KW-0548">Nucleotidyltransferase</keyword>
<feature type="domain" description="MobA-like NTP transferase" evidence="19">
    <location>
        <begin position="7"/>
        <end position="122"/>
    </location>
</feature>
<evidence type="ECO:0000259" key="19">
    <source>
        <dbReference type="Pfam" id="PF12804"/>
    </source>
</evidence>
<evidence type="ECO:0000256" key="2">
    <source>
        <dbReference type="ARBA" id="ARBA00007707"/>
    </source>
</evidence>
<feature type="binding site" evidence="18">
    <location>
        <position position="422"/>
    </location>
    <ligand>
        <name>acetyl-CoA</name>
        <dbReference type="ChEBI" id="CHEBI:57288"/>
    </ligand>
</feature>
<comment type="similarity">
    <text evidence="3 18">In the N-terminal section; belongs to the N-acetylglucosamine-1-phosphate uridyltransferase family.</text>
</comment>
<comment type="similarity">
    <text evidence="2 18">In the C-terminal section; belongs to the transferase hexapeptide repeat family.</text>
</comment>
<evidence type="ECO:0000256" key="5">
    <source>
        <dbReference type="ARBA" id="ARBA00022679"/>
    </source>
</evidence>
<protein>
    <recommendedName>
        <fullName evidence="18">Bifunctional protein GlmU</fullName>
    </recommendedName>
    <domain>
        <recommendedName>
            <fullName evidence="18">UDP-N-acetylglucosamine pyrophosphorylase</fullName>
            <ecNumber evidence="18">2.7.7.23</ecNumber>
        </recommendedName>
        <alternativeName>
            <fullName evidence="18">N-acetylglucosamine-1-phosphate uridyltransferase</fullName>
        </alternativeName>
    </domain>
    <domain>
        <recommendedName>
            <fullName evidence="18">Glucosamine-1-phosphate N-acetyltransferase</fullName>
            <ecNumber evidence="18">2.3.1.157</ecNumber>
        </recommendedName>
    </domain>
</protein>
<evidence type="ECO:0000256" key="3">
    <source>
        <dbReference type="ARBA" id="ARBA00007947"/>
    </source>
</evidence>
<dbReference type="InterPro" id="IPR038009">
    <property type="entry name" value="GlmU_C_LbH"/>
</dbReference>
<comment type="function">
    <text evidence="17 18">Catalyzes the last two sequential reactions in the de novo biosynthetic pathway for UDP-N-acetylglucosamine (UDP-GlcNAc). The C-terminal domain catalyzes the transfer of acetyl group from acetyl coenzyme A to glucosamine-1-phosphate (GlcN-1-P) to produce N-acetylglucosamine-1-phosphate (GlcNAc-1-P), which is converted into UDP-GlcNAc by the transfer of uridine 5-monophosphate (from uridine 5-triphosphate), a reaction catalyzed by the N-terminal domain.</text>
</comment>
<dbReference type="GO" id="GO:0003977">
    <property type="term" value="F:UDP-N-acetylglucosamine diphosphorylase activity"/>
    <property type="evidence" value="ECO:0007669"/>
    <property type="project" value="UniProtKB-UniRule"/>
</dbReference>
<feature type="binding site" evidence="18">
    <location>
        <position position="379"/>
    </location>
    <ligand>
        <name>acetyl-CoA</name>
        <dbReference type="ChEBI" id="CHEBI:57288"/>
    </ligand>
</feature>
<keyword evidence="21" id="KW-1185">Reference proteome</keyword>
<name>A0A2S0P9T3_9NEIS</name>
<feature type="binding site" evidence="18">
    <location>
        <begin position="80"/>
        <end position="81"/>
    </location>
    <ligand>
        <name>UDP-N-acetyl-alpha-D-glucosamine</name>
        <dbReference type="ChEBI" id="CHEBI:57705"/>
    </ligand>
</feature>
<dbReference type="GO" id="GO:0019134">
    <property type="term" value="F:glucosamine-1-phosphate N-acetyltransferase activity"/>
    <property type="evidence" value="ECO:0007669"/>
    <property type="project" value="UniProtKB-UniRule"/>
</dbReference>
<dbReference type="SUPFAM" id="SSF53448">
    <property type="entry name" value="Nucleotide-diphospho-sugar transferases"/>
    <property type="match status" value="1"/>
</dbReference>
<keyword evidence="10 18" id="KW-0133">Cell shape</keyword>
<dbReference type="EC" id="2.3.1.157" evidence="18"/>
<evidence type="ECO:0000313" key="20">
    <source>
        <dbReference type="EMBL" id="AVY94037.1"/>
    </source>
</evidence>
<feature type="binding site" evidence="18">
    <location>
        <position position="168"/>
    </location>
    <ligand>
        <name>UDP-N-acetyl-alpha-D-glucosamine</name>
        <dbReference type="ChEBI" id="CHEBI:57705"/>
    </ligand>
</feature>
<dbReference type="UniPathway" id="UPA00113">
    <property type="reaction ID" value="UER00532"/>
</dbReference>
<keyword evidence="14 18" id="KW-0961">Cell wall biogenesis/degradation</keyword>
<dbReference type="STRING" id="1122240.GCA_000620105_02195"/>
<dbReference type="RefSeq" id="WP_107889116.1">
    <property type="nucleotide sequence ID" value="NZ_CP028519.1"/>
</dbReference>
<feature type="binding site" evidence="18">
    <location>
        <position position="23"/>
    </location>
    <ligand>
        <name>UDP-N-acetyl-alpha-D-glucosamine</name>
        <dbReference type="ChEBI" id="CHEBI:57705"/>
    </ligand>
</feature>
<keyword evidence="12 18" id="KW-0511">Multifunctional enzyme</keyword>
<feature type="binding site" evidence="18">
    <location>
        <position position="138"/>
    </location>
    <ligand>
        <name>UDP-N-acetyl-alpha-D-glucosamine</name>
        <dbReference type="ChEBI" id="CHEBI:57705"/>
    </ligand>
</feature>
<evidence type="ECO:0000256" key="17">
    <source>
        <dbReference type="ARBA" id="ARBA00049628"/>
    </source>
</evidence>
<feature type="binding site" evidence="18">
    <location>
        <position position="350"/>
    </location>
    <ligand>
        <name>UDP-N-acetyl-alpha-D-glucosamine</name>
        <dbReference type="ChEBI" id="CHEBI:57705"/>
    </ligand>
</feature>
<dbReference type="CDD" id="cd02540">
    <property type="entry name" value="GT2_GlmU_N_bac"/>
    <property type="match status" value="1"/>
</dbReference>
<dbReference type="GO" id="GO:0006048">
    <property type="term" value="P:UDP-N-acetylglucosamine biosynthetic process"/>
    <property type="evidence" value="ECO:0007669"/>
    <property type="project" value="UniProtKB-UniPathway"/>
</dbReference>
<dbReference type="CDD" id="cd03353">
    <property type="entry name" value="LbH_GlmU_C"/>
    <property type="match status" value="1"/>
</dbReference>
<evidence type="ECO:0000256" key="14">
    <source>
        <dbReference type="ARBA" id="ARBA00023316"/>
    </source>
</evidence>
<dbReference type="PANTHER" id="PTHR43584:SF3">
    <property type="entry name" value="BIFUNCTIONAL PROTEIN GLMU"/>
    <property type="match status" value="1"/>
</dbReference>
<evidence type="ECO:0000256" key="9">
    <source>
        <dbReference type="ARBA" id="ARBA00022842"/>
    </source>
</evidence>
<evidence type="ECO:0000256" key="10">
    <source>
        <dbReference type="ARBA" id="ARBA00022960"/>
    </source>
</evidence>
<dbReference type="InterPro" id="IPR001451">
    <property type="entry name" value="Hexapep"/>
</dbReference>
<evidence type="ECO:0000256" key="18">
    <source>
        <dbReference type="HAMAP-Rule" id="MF_01631"/>
    </source>
</evidence>
<dbReference type="GO" id="GO:0005737">
    <property type="term" value="C:cytoplasm"/>
    <property type="evidence" value="ECO:0007669"/>
    <property type="project" value="UniProtKB-SubCell"/>
</dbReference>
<dbReference type="Gene3D" id="3.90.550.10">
    <property type="entry name" value="Spore Coat Polysaccharide Biosynthesis Protein SpsA, Chain A"/>
    <property type="match status" value="1"/>
</dbReference>
<evidence type="ECO:0000256" key="12">
    <source>
        <dbReference type="ARBA" id="ARBA00023268"/>
    </source>
</evidence>
<dbReference type="EC" id="2.7.7.23" evidence="18"/>
<organism evidence="20 21">
    <name type="scientific">Microvirgula aerodenitrificans</name>
    <dbReference type="NCBI Taxonomy" id="57480"/>
    <lineage>
        <taxon>Bacteria</taxon>
        <taxon>Pseudomonadati</taxon>
        <taxon>Pseudomonadota</taxon>
        <taxon>Betaproteobacteria</taxon>
        <taxon>Neisseriales</taxon>
        <taxon>Aquaspirillaceae</taxon>
        <taxon>Microvirgula</taxon>
    </lineage>
</organism>
<dbReference type="SUPFAM" id="SSF51161">
    <property type="entry name" value="Trimeric LpxA-like enzymes"/>
    <property type="match status" value="1"/>
</dbReference>
<dbReference type="GO" id="GO:0071555">
    <property type="term" value="P:cell wall organization"/>
    <property type="evidence" value="ECO:0007669"/>
    <property type="project" value="UniProtKB-KW"/>
</dbReference>
<sequence length="454" mass="48015">MNALSTVILAAGRGKRMYSDLPKVLHPIGGQPMLGRVITTARQLTPDVLVVVYGHGGERVRETFAGDSDLRWAEQAQQLGTGHALKMAMPHLPADGQVLVLYGDVPLIQAETLRRLATAAGSGVGLLVDTLDDPTGYGRIVRDAHGRVSGIVEQKDASAVQLAIREINTGILVLPAARLAGWLNELGNDNVQGEYYLTDVIALAVRDDVAVTTLAVPASWQAAGVNAKRQLAELERIFQREQANALLDQGVTLLDPSRFDLRGELQCGRDVSIDVGCVFEGRVMLGDGVHIGAHCVLRNVSLAAGCEVQPFSHLDGASVGEGARIGPYARLRPGAELAGHVHVGNFVEIKKSRVGEGSKVNHLTYIGDSDIGSGVNVGAGTVTCNYDGVNKFRTVVEDNAFIGSGTMLVAPVRIEQGATIGAGSVITRTAPTGALTLARAKQMTLSGWQRPKKP</sequence>
<evidence type="ECO:0000313" key="21">
    <source>
        <dbReference type="Proteomes" id="UP000244173"/>
    </source>
</evidence>
<dbReference type="GO" id="GO:0016020">
    <property type="term" value="C:membrane"/>
    <property type="evidence" value="ECO:0007669"/>
    <property type="project" value="GOC"/>
</dbReference>
<feature type="binding site" evidence="18">
    <location>
        <position position="376"/>
    </location>
    <ligand>
        <name>UDP-N-acetyl-alpha-D-glucosamine</name>
        <dbReference type="ChEBI" id="CHEBI:57705"/>
    </ligand>
</feature>
<dbReference type="Proteomes" id="UP000244173">
    <property type="component" value="Chromosome"/>
</dbReference>
<keyword evidence="4 18" id="KW-0963">Cytoplasm</keyword>
<dbReference type="Pfam" id="PF00132">
    <property type="entry name" value="Hexapep"/>
    <property type="match status" value="1"/>
</dbReference>
<dbReference type="GO" id="GO:0000902">
    <property type="term" value="P:cell morphogenesis"/>
    <property type="evidence" value="ECO:0007669"/>
    <property type="project" value="UniProtKB-UniRule"/>
</dbReference>
<feature type="region of interest" description="Linker" evidence="18">
    <location>
        <begin position="229"/>
        <end position="249"/>
    </location>
</feature>
<dbReference type="GO" id="GO:0009252">
    <property type="term" value="P:peptidoglycan biosynthetic process"/>
    <property type="evidence" value="ECO:0007669"/>
    <property type="project" value="UniProtKB-UniRule"/>
</dbReference>
<feature type="binding site" evidence="18">
    <location>
        <position position="75"/>
    </location>
    <ligand>
        <name>UDP-N-acetyl-alpha-D-glucosamine</name>
        <dbReference type="ChEBI" id="CHEBI:57705"/>
    </ligand>
</feature>
<feature type="binding site" evidence="18">
    <location>
        <position position="404"/>
    </location>
    <ligand>
        <name>acetyl-CoA</name>
        <dbReference type="ChEBI" id="CHEBI:57288"/>
    </ligand>
</feature>